<feature type="non-terminal residue" evidence="1">
    <location>
        <position position="97"/>
    </location>
</feature>
<dbReference type="AlphaFoldDB" id="A0A9E7E8L1"/>
<organism evidence="1 2">
    <name type="scientific">Musa troglodytarum</name>
    <name type="common">fe'i banana</name>
    <dbReference type="NCBI Taxonomy" id="320322"/>
    <lineage>
        <taxon>Eukaryota</taxon>
        <taxon>Viridiplantae</taxon>
        <taxon>Streptophyta</taxon>
        <taxon>Embryophyta</taxon>
        <taxon>Tracheophyta</taxon>
        <taxon>Spermatophyta</taxon>
        <taxon>Magnoliopsida</taxon>
        <taxon>Liliopsida</taxon>
        <taxon>Zingiberales</taxon>
        <taxon>Musaceae</taxon>
        <taxon>Musa</taxon>
    </lineage>
</organism>
<reference evidence="1" key="1">
    <citation type="submission" date="2022-05" db="EMBL/GenBank/DDBJ databases">
        <title>The Musa troglodytarum L. genome provides insights into the mechanism of non-climacteric behaviour and enrichment of carotenoids.</title>
        <authorList>
            <person name="Wang J."/>
        </authorList>
    </citation>
    <scope>NUCLEOTIDE SEQUENCE</scope>
    <source>
        <tissue evidence="1">Leaf</tissue>
    </source>
</reference>
<proteinExistence type="predicted"/>
<name>A0A9E7E8L1_9LILI</name>
<sequence>MLSLLEAWRRTKPRLKELETVRPEPSLLSENLRRKTSEESPVRGHRHHRLTWRRQIHESCFLRITGMFKSSLVVDCIFSNIVEEFSGTSKRLESMFS</sequence>
<dbReference type="Proteomes" id="UP001055439">
    <property type="component" value="Chromosome 1"/>
</dbReference>
<dbReference type="EMBL" id="CP097502">
    <property type="protein sequence ID" value="URD72412.1"/>
    <property type="molecule type" value="Genomic_DNA"/>
</dbReference>
<protein>
    <submittedName>
        <fullName evidence="1">Uncharacterized protein</fullName>
    </submittedName>
</protein>
<evidence type="ECO:0000313" key="2">
    <source>
        <dbReference type="Proteomes" id="UP001055439"/>
    </source>
</evidence>
<gene>
    <name evidence="1" type="ORF">MUK42_34042</name>
</gene>
<keyword evidence="2" id="KW-1185">Reference proteome</keyword>
<accession>A0A9E7E8L1</accession>
<evidence type="ECO:0000313" key="1">
    <source>
        <dbReference type="EMBL" id="URD72412.1"/>
    </source>
</evidence>